<name>A0A067CNL2_SAPPC</name>
<dbReference type="SUPFAM" id="SSF52833">
    <property type="entry name" value="Thioredoxin-like"/>
    <property type="match status" value="1"/>
</dbReference>
<evidence type="ECO:0000313" key="3">
    <source>
        <dbReference type="EMBL" id="KDO28121.1"/>
    </source>
</evidence>
<dbReference type="SFLD" id="SFLDG00363">
    <property type="entry name" value="AMPS_(cytGST):_Alpha-__Mu-__Pi"/>
    <property type="match status" value="1"/>
</dbReference>
<dbReference type="PANTHER" id="PTHR11571">
    <property type="entry name" value="GLUTATHIONE S-TRANSFERASE"/>
    <property type="match status" value="1"/>
</dbReference>
<dbReference type="EMBL" id="KK583213">
    <property type="protein sequence ID" value="KDO28121.1"/>
    <property type="molecule type" value="Genomic_DNA"/>
</dbReference>
<dbReference type="CDD" id="cd03039">
    <property type="entry name" value="GST_N_Sigma_like"/>
    <property type="match status" value="1"/>
</dbReference>
<dbReference type="SFLD" id="SFLDG01205">
    <property type="entry name" value="AMPS.1"/>
    <property type="match status" value="1"/>
</dbReference>
<organism evidence="3 4">
    <name type="scientific">Saprolegnia parasitica (strain CBS 223.65)</name>
    <dbReference type="NCBI Taxonomy" id="695850"/>
    <lineage>
        <taxon>Eukaryota</taxon>
        <taxon>Sar</taxon>
        <taxon>Stramenopiles</taxon>
        <taxon>Oomycota</taxon>
        <taxon>Saprolegniomycetes</taxon>
        <taxon>Saprolegniales</taxon>
        <taxon>Saprolegniaceae</taxon>
        <taxon>Saprolegnia</taxon>
    </lineage>
</organism>
<dbReference type="PROSITE" id="PS50405">
    <property type="entry name" value="GST_CTER"/>
    <property type="match status" value="1"/>
</dbReference>
<protein>
    <recommendedName>
        <fullName evidence="5">Glutathione S-transferase</fullName>
    </recommendedName>
</protein>
<dbReference type="GO" id="GO:0006749">
    <property type="term" value="P:glutathione metabolic process"/>
    <property type="evidence" value="ECO:0007669"/>
    <property type="project" value="TreeGrafter"/>
</dbReference>
<evidence type="ECO:0000259" key="2">
    <source>
        <dbReference type="PROSITE" id="PS50405"/>
    </source>
</evidence>
<dbReference type="AlphaFoldDB" id="A0A067CNL2"/>
<dbReference type="Pfam" id="PF02798">
    <property type="entry name" value="GST_N"/>
    <property type="match status" value="1"/>
</dbReference>
<dbReference type="PANTHER" id="PTHR11571:SF252">
    <property type="entry name" value="GLUTATHIONE S-TRANSFERASE"/>
    <property type="match status" value="1"/>
</dbReference>
<dbReference type="OMA" id="DISVWVS"/>
<dbReference type="GO" id="GO:0004364">
    <property type="term" value="F:glutathione transferase activity"/>
    <property type="evidence" value="ECO:0007669"/>
    <property type="project" value="TreeGrafter"/>
</dbReference>
<evidence type="ECO:0000313" key="4">
    <source>
        <dbReference type="Proteomes" id="UP000030745"/>
    </source>
</evidence>
<keyword evidence="4" id="KW-1185">Reference proteome</keyword>
<dbReference type="Proteomes" id="UP000030745">
    <property type="component" value="Unassembled WGS sequence"/>
</dbReference>
<gene>
    <name evidence="3" type="ORF">SPRG_20278</name>
</gene>
<dbReference type="InterPro" id="IPR004046">
    <property type="entry name" value="GST_C"/>
</dbReference>
<dbReference type="Gene3D" id="1.20.1050.10">
    <property type="match status" value="1"/>
</dbReference>
<evidence type="ECO:0008006" key="5">
    <source>
        <dbReference type="Google" id="ProtNLM"/>
    </source>
</evidence>
<dbReference type="RefSeq" id="XP_012201260.1">
    <property type="nucleotide sequence ID" value="XM_012345870.1"/>
</dbReference>
<evidence type="ECO:0000259" key="1">
    <source>
        <dbReference type="PROSITE" id="PS50404"/>
    </source>
</evidence>
<dbReference type="VEuPathDB" id="FungiDB:SPRG_20278"/>
<dbReference type="KEGG" id="spar:SPRG_20278"/>
<accession>A0A067CNL2</accession>
<dbReference type="PROSITE" id="PS50404">
    <property type="entry name" value="GST_NTER"/>
    <property type="match status" value="1"/>
</dbReference>
<dbReference type="InterPro" id="IPR036249">
    <property type="entry name" value="Thioredoxin-like_sf"/>
</dbReference>
<dbReference type="GeneID" id="24141468"/>
<dbReference type="SFLD" id="SFLDS00019">
    <property type="entry name" value="Glutathione_Transferase_(cytos"/>
    <property type="match status" value="1"/>
</dbReference>
<dbReference type="InterPro" id="IPR004045">
    <property type="entry name" value="Glutathione_S-Trfase_N"/>
</dbReference>
<dbReference type="FunFam" id="3.40.30.10:FF:000035">
    <property type="entry name" value="hematopoietic prostaglandin D synthase"/>
    <property type="match status" value="1"/>
</dbReference>
<sequence length="213" mass="23211">MAVPQTIKLTYFNLAGRAEIARLAFHIGDIAFEDERISRGAFAALKPSLPFGQLPILTVDGKAFAQSSAIARFAGARSGLYPTDPIAALQVDEILEHAKDIFDVLVPTLREPDKAKRLAMRQELTERKVQPMCAALEARVASTKAPIGDFVLGHALSLADLELYLTRDLFTSGWFEGVPTTLCDDHAAWSEIAAAVAKHPKVQSWQQRATAAQ</sequence>
<proteinExistence type="predicted"/>
<feature type="domain" description="GST C-terminal" evidence="2">
    <location>
        <begin position="84"/>
        <end position="213"/>
    </location>
</feature>
<dbReference type="Pfam" id="PF14497">
    <property type="entry name" value="GST_C_3"/>
    <property type="match status" value="1"/>
</dbReference>
<dbReference type="OrthoDB" id="420389at2759"/>
<dbReference type="InterPro" id="IPR036282">
    <property type="entry name" value="Glutathione-S-Trfase_C_sf"/>
</dbReference>
<dbReference type="InterPro" id="IPR010987">
    <property type="entry name" value="Glutathione-S-Trfase_C-like"/>
</dbReference>
<feature type="domain" description="GST N-terminal" evidence="1">
    <location>
        <begin position="5"/>
        <end position="82"/>
    </location>
</feature>
<dbReference type="InterPro" id="IPR040079">
    <property type="entry name" value="Glutathione_S-Trfase"/>
</dbReference>
<dbReference type="Gene3D" id="3.40.30.10">
    <property type="entry name" value="Glutaredoxin"/>
    <property type="match status" value="1"/>
</dbReference>
<dbReference type="SUPFAM" id="SSF47616">
    <property type="entry name" value="GST C-terminal domain-like"/>
    <property type="match status" value="1"/>
</dbReference>
<dbReference type="STRING" id="695850.A0A067CNL2"/>
<dbReference type="InterPro" id="IPR050213">
    <property type="entry name" value="GST_superfamily"/>
</dbReference>
<reference evidence="3 4" key="1">
    <citation type="journal article" date="2013" name="PLoS Genet.">
        <title>Distinctive expansion of potential virulence genes in the genome of the oomycete fish pathogen Saprolegnia parasitica.</title>
        <authorList>
            <person name="Jiang R.H."/>
            <person name="de Bruijn I."/>
            <person name="Haas B.J."/>
            <person name="Belmonte R."/>
            <person name="Lobach L."/>
            <person name="Christie J."/>
            <person name="van den Ackerveken G."/>
            <person name="Bottin A."/>
            <person name="Bulone V."/>
            <person name="Diaz-Moreno S.M."/>
            <person name="Dumas B."/>
            <person name="Fan L."/>
            <person name="Gaulin E."/>
            <person name="Govers F."/>
            <person name="Grenville-Briggs L.J."/>
            <person name="Horner N.R."/>
            <person name="Levin J.Z."/>
            <person name="Mammella M."/>
            <person name="Meijer H.J."/>
            <person name="Morris P."/>
            <person name="Nusbaum C."/>
            <person name="Oome S."/>
            <person name="Phillips A.J."/>
            <person name="van Rooyen D."/>
            <person name="Rzeszutek E."/>
            <person name="Saraiva M."/>
            <person name="Secombes C.J."/>
            <person name="Seidl M.F."/>
            <person name="Snel B."/>
            <person name="Stassen J.H."/>
            <person name="Sykes S."/>
            <person name="Tripathy S."/>
            <person name="van den Berg H."/>
            <person name="Vega-Arreguin J.C."/>
            <person name="Wawra S."/>
            <person name="Young S.K."/>
            <person name="Zeng Q."/>
            <person name="Dieguez-Uribeondo J."/>
            <person name="Russ C."/>
            <person name="Tyler B.M."/>
            <person name="van West P."/>
        </authorList>
    </citation>
    <scope>NUCLEOTIDE SEQUENCE [LARGE SCALE GENOMIC DNA]</scope>
    <source>
        <strain evidence="3 4">CBS 223.65</strain>
    </source>
</reference>